<evidence type="ECO:0000259" key="10">
    <source>
        <dbReference type="Pfam" id="PF07885"/>
    </source>
</evidence>
<dbReference type="GO" id="GO:0022841">
    <property type="term" value="F:potassium ion leak channel activity"/>
    <property type="evidence" value="ECO:0007669"/>
    <property type="project" value="TreeGrafter"/>
</dbReference>
<dbReference type="InterPro" id="IPR003280">
    <property type="entry name" value="2pore_dom_K_chnl"/>
</dbReference>
<feature type="transmembrane region" description="Helical" evidence="9">
    <location>
        <begin position="31"/>
        <end position="60"/>
    </location>
</feature>
<name>A0A914XIE7_9BILA</name>
<dbReference type="InterPro" id="IPR013099">
    <property type="entry name" value="K_chnl_dom"/>
</dbReference>
<dbReference type="AlphaFoldDB" id="A0A914XIE7"/>
<comment type="subcellular location">
    <subcellularLocation>
        <location evidence="1">Membrane</location>
        <topology evidence="1">Multi-pass membrane protein</topology>
    </subcellularLocation>
</comment>
<dbReference type="GO" id="GO:0015271">
    <property type="term" value="F:outward rectifier potassium channel activity"/>
    <property type="evidence" value="ECO:0007669"/>
    <property type="project" value="TreeGrafter"/>
</dbReference>
<keyword evidence="11" id="KW-1185">Reference proteome</keyword>
<feature type="domain" description="Potassium channel" evidence="10">
    <location>
        <begin position="228"/>
        <end position="296"/>
    </location>
</feature>
<feature type="transmembrane region" description="Helical" evidence="9">
    <location>
        <begin position="279"/>
        <end position="297"/>
    </location>
</feature>
<dbReference type="GO" id="GO:0030322">
    <property type="term" value="P:stabilization of membrane potential"/>
    <property type="evidence" value="ECO:0007669"/>
    <property type="project" value="TreeGrafter"/>
</dbReference>
<organism evidence="11 12">
    <name type="scientific">Plectus sambesii</name>
    <dbReference type="NCBI Taxonomy" id="2011161"/>
    <lineage>
        <taxon>Eukaryota</taxon>
        <taxon>Metazoa</taxon>
        <taxon>Ecdysozoa</taxon>
        <taxon>Nematoda</taxon>
        <taxon>Chromadorea</taxon>
        <taxon>Plectida</taxon>
        <taxon>Plectina</taxon>
        <taxon>Plectoidea</taxon>
        <taxon>Plectidae</taxon>
        <taxon>Plectus</taxon>
    </lineage>
</organism>
<evidence type="ECO:0000256" key="4">
    <source>
        <dbReference type="ARBA" id="ARBA00022989"/>
    </source>
</evidence>
<dbReference type="WBParaSite" id="PSAMB.scaffold792size41295.g8931.t1">
    <property type="protein sequence ID" value="PSAMB.scaffold792size41295.g8931.t1"/>
    <property type="gene ID" value="PSAMB.scaffold792size41295.g8931"/>
</dbReference>
<evidence type="ECO:0000313" key="12">
    <source>
        <dbReference type="WBParaSite" id="PSAMB.scaffold792size41295.g8931.t1"/>
    </source>
</evidence>
<dbReference type="PRINTS" id="PR01333">
    <property type="entry name" value="2POREKCHANEL"/>
</dbReference>
<evidence type="ECO:0000256" key="3">
    <source>
        <dbReference type="ARBA" id="ARBA00022692"/>
    </source>
</evidence>
<evidence type="ECO:0000256" key="5">
    <source>
        <dbReference type="ARBA" id="ARBA00023065"/>
    </source>
</evidence>
<feature type="transmembrane region" description="Helical" evidence="9">
    <location>
        <begin position="134"/>
        <end position="153"/>
    </location>
</feature>
<keyword evidence="4 9" id="KW-1133">Transmembrane helix</keyword>
<sequence>MSDHAWKLWYSHHSREREDIRSRSLRFVAKVWHALGLTHVAIILALVAYALLGGLIFYSIEGPAEEVRQSQLTMQMDKRRHEISKKMIEYISNCSSDPSSKVCSLGMEDLIEWYEKETEPLRMAQPGLYNWSNFWNAVWYASTVFTTIGYGNLACKTFAGQLMTIIYALIGIPLTLVVLNDIGQLLFRKLTLAYVFFLRKKASWKGEESKELPKEINLPLWIAVAIILVYALVCGGLIAIAEENWTYFDGMYFMFVSVCTIGFGDVMPSDPHDTLKMGIVFLIGLSLISLCFSIMNVSMEQRYRETMINLEETIERDDKDTSTAQFQSMIFGNRREIHAEKNEEPQGEDKEIEEIAANSYPGIALGVFDSRMRSRSPSLRVPRS</sequence>
<reference evidence="12" key="1">
    <citation type="submission" date="2022-11" db="UniProtKB">
        <authorList>
            <consortium name="WormBaseParasite"/>
        </authorList>
    </citation>
    <scope>IDENTIFICATION</scope>
</reference>
<dbReference type="Pfam" id="PF07885">
    <property type="entry name" value="Ion_trans_2"/>
    <property type="match status" value="2"/>
</dbReference>
<proteinExistence type="inferred from homology"/>
<keyword evidence="2 8" id="KW-0813">Transport</keyword>
<protein>
    <submittedName>
        <fullName evidence="12">Potassium channel domain-containing protein</fullName>
    </submittedName>
</protein>
<keyword evidence="3 8" id="KW-0812">Transmembrane</keyword>
<dbReference type="Gene3D" id="1.10.287.70">
    <property type="match status" value="1"/>
</dbReference>
<accession>A0A914XIE7</accession>
<evidence type="ECO:0000256" key="9">
    <source>
        <dbReference type="SAM" id="Phobius"/>
    </source>
</evidence>
<dbReference type="Proteomes" id="UP000887566">
    <property type="component" value="Unplaced"/>
</dbReference>
<comment type="similarity">
    <text evidence="8">Belongs to the two pore domain potassium channel (TC 1.A.1.8) family.</text>
</comment>
<keyword evidence="5 8" id="KW-0406">Ion transport</keyword>
<evidence type="ECO:0000313" key="11">
    <source>
        <dbReference type="Proteomes" id="UP000887566"/>
    </source>
</evidence>
<keyword evidence="7 8" id="KW-0407">Ion channel</keyword>
<feature type="transmembrane region" description="Helical" evidence="9">
    <location>
        <begin position="165"/>
        <end position="187"/>
    </location>
</feature>
<dbReference type="GO" id="GO:0005886">
    <property type="term" value="C:plasma membrane"/>
    <property type="evidence" value="ECO:0007669"/>
    <property type="project" value="TreeGrafter"/>
</dbReference>
<evidence type="ECO:0000256" key="7">
    <source>
        <dbReference type="ARBA" id="ARBA00023303"/>
    </source>
</evidence>
<feature type="transmembrane region" description="Helical" evidence="9">
    <location>
        <begin position="247"/>
        <end position="267"/>
    </location>
</feature>
<keyword evidence="6 9" id="KW-0472">Membrane</keyword>
<evidence type="ECO:0000256" key="8">
    <source>
        <dbReference type="RuleBase" id="RU003857"/>
    </source>
</evidence>
<dbReference type="PANTHER" id="PTHR11003:SF335">
    <property type="entry name" value="POTASSIUM CHANNEL DOMAIN-CONTAINING PROTEIN"/>
    <property type="match status" value="1"/>
</dbReference>
<evidence type="ECO:0000256" key="6">
    <source>
        <dbReference type="ARBA" id="ARBA00023136"/>
    </source>
</evidence>
<evidence type="ECO:0000256" key="1">
    <source>
        <dbReference type="ARBA" id="ARBA00004141"/>
    </source>
</evidence>
<feature type="transmembrane region" description="Helical" evidence="9">
    <location>
        <begin position="218"/>
        <end position="240"/>
    </location>
</feature>
<dbReference type="PANTHER" id="PTHR11003">
    <property type="entry name" value="POTASSIUM CHANNEL, SUBFAMILY K"/>
    <property type="match status" value="1"/>
</dbReference>
<evidence type="ECO:0000256" key="2">
    <source>
        <dbReference type="ARBA" id="ARBA00022448"/>
    </source>
</evidence>
<feature type="domain" description="Potassium channel" evidence="10">
    <location>
        <begin position="131"/>
        <end position="187"/>
    </location>
</feature>
<dbReference type="SUPFAM" id="SSF81324">
    <property type="entry name" value="Voltage-gated potassium channels"/>
    <property type="match status" value="2"/>
</dbReference>